<feature type="transmembrane region" description="Helical" evidence="1">
    <location>
        <begin position="20"/>
        <end position="38"/>
    </location>
</feature>
<gene>
    <name evidence="2" type="ORF">SAMN04488006_0385</name>
</gene>
<dbReference type="OrthoDB" id="1150187at2"/>
<dbReference type="EMBL" id="FOZP01000001">
    <property type="protein sequence ID" value="SFS30096.1"/>
    <property type="molecule type" value="Genomic_DNA"/>
</dbReference>
<name>A0A1I6NQ65_9FLAO</name>
<reference evidence="3" key="1">
    <citation type="submission" date="2016-10" db="EMBL/GenBank/DDBJ databases">
        <authorList>
            <person name="Varghese N."/>
            <person name="Submissions S."/>
        </authorList>
    </citation>
    <scope>NUCLEOTIDE SEQUENCE [LARGE SCALE GENOMIC DNA]</scope>
    <source>
        <strain evidence="3">DSM 24450</strain>
    </source>
</reference>
<dbReference type="InterPro" id="IPR012505">
    <property type="entry name" value="YbbR"/>
</dbReference>
<dbReference type="PANTHER" id="PTHR37804:SF1">
    <property type="entry name" value="CDAA REGULATORY PROTEIN CDAR"/>
    <property type="match status" value="1"/>
</dbReference>
<keyword evidence="1" id="KW-0472">Membrane</keyword>
<dbReference type="Proteomes" id="UP000199312">
    <property type="component" value="Unassembled WGS sequence"/>
</dbReference>
<evidence type="ECO:0000313" key="3">
    <source>
        <dbReference type="Proteomes" id="UP000199312"/>
    </source>
</evidence>
<dbReference type="RefSeq" id="WP_090221958.1">
    <property type="nucleotide sequence ID" value="NZ_FOZP01000001.1"/>
</dbReference>
<dbReference type="InterPro" id="IPR053154">
    <property type="entry name" value="c-di-AMP_regulator"/>
</dbReference>
<accession>A0A1I6NQ65</accession>
<keyword evidence="1" id="KW-1133">Transmembrane helix</keyword>
<dbReference type="Pfam" id="PF07949">
    <property type="entry name" value="YbbR"/>
    <property type="match status" value="1"/>
</dbReference>
<dbReference type="STRING" id="593133.SAMN04488006_0385"/>
<organism evidence="2 3">
    <name type="scientific">Lutibacter maritimus</name>
    <dbReference type="NCBI Taxonomy" id="593133"/>
    <lineage>
        <taxon>Bacteria</taxon>
        <taxon>Pseudomonadati</taxon>
        <taxon>Bacteroidota</taxon>
        <taxon>Flavobacteriia</taxon>
        <taxon>Flavobacteriales</taxon>
        <taxon>Flavobacteriaceae</taxon>
        <taxon>Lutibacter</taxon>
    </lineage>
</organism>
<dbReference type="AlphaFoldDB" id="A0A1I6NQ65"/>
<dbReference type="Gene3D" id="2.170.120.40">
    <property type="entry name" value="YbbR-like domain"/>
    <property type="match status" value="1"/>
</dbReference>
<dbReference type="PANTHER" id="PTHR37804">
    <property type="entry name" value="CDAA REGULATORY PROTEIN CDAR"/>
    <property type="match status" value="1"/>
</dbReference>
<evidence type="ECO:0000256" key="1">
    <source>
        <dbReference type="SAM" id="Phobius"/>
    </source>
</evidence>
<sequence length="321" mass="36658">MNSRNKTSGISLKYNRKIRIFLFFLFLTTVIWFIVALSKSYVSTTKIKLVYTNLPSNKLLLNKPIDEMEVVIQATGFNLLKYTINPPKIILSLVESQKKGSKYYLLPNNQINSLKQKLESTSTIVRFLSDTIFVNLGTNISKKVPVNPKLKVNFKLGYNFIEELKISPDSISISGPKSSLDSIDEIITNNLELNEVYENVNVQMQLKMPKWKNIKMLANTVTVTGEVDKFTEGKFIVPVNIINIPKGVKLIPFPKEIEIIYQAGLSNFNSINKNSFSVVFDYLQYQNDTLVRYLSPVIEQKSDLISTLKINPNKIEFLIQK</sequence>
<keyword evidence="1" id="KW-0812">Transmembrane</keyword>
<proteinExistence type="predicted"/>
<evidence type="ECO:0000313" key="2">
    <source>
        <dbReference type="EMBL" id="SFS30096.1"/>
    </source>
</evidence>
<protein>
    <submittedName>
        <fullName evidence="2">YbbR-like protein</fullName>
    </submittedName>
</protein>
<keyword evidence="3" id="KW-1185">Reference proteome</keyword>